<dbReference type="OrthoDB" id="5510758at2"/>
<evidence type="ECO:0000256" key="4">
    <source>
        <dbReference type="SAM" id="Phobius"/>
    </source>
</evidence>
<dbReference type="Gene3D" id="3.40.50.150">
    <property type="entry name" value="Vaccinia Virus protein VP39"/>
    <property type="match status" value="1"/>
</dbReference>
<sequence length="223" mass="24376">MATLNGAHNLADWFYTTWLGTLARAISLSLIETALLTAVLAGTLLILFYALRTGVPPQSSGRAAREALLSLLPETIDGDIADLGSGWGALAEVLADRYPQNQVVGYELSPIPYWFSCLRLKITPRANLEYRRANFLRADLSTYRAVTCYLMIGAMKVLSAKLNELPDGAVVVSHAFSLRDREADEAIRLSTTGATMYYRYVVHRSGAPYPSAFSVVTPADVAR</sequence>
<gene>
    <name evidence="6" type="ORF">SAMN05660686_01436</name>
</gene>
<dbReference type="PANTHER" id="PTHR13610:SF9">
    <property type="entry name" value="FI06469P"/>
    <property type="match status" value="1"/>
</dbReference>
<dbReference type="Pfam" id="PF05175">
    <property type="entry name" value="MTS"/>
    <property type="match status" value="1"/>
</dbReference>
<evidence type="ECO:0000256" key="1">
    <source>
        <dbReference type="ARBA" id="ARBA00022603"/>
    </source>
</evidence>
<dbReference type="GO" id="GO:0032259">
    <property type="term" value="P:methylation"/>
    <property type="evidence" value="ECO:0007669"/>
    <property type="project" value="UniProtKB-KW"/>
</dbReference>
<feature type="transmembrane region" description="Helical" evidence="4">
    <location>
        <begin position="25"/>
        <end position="51"/>
    </location>
</feature>
<reference evidence="6 7" key="1">
    <citation type="submission" date="2016-10" db="EMBL/GenBank/DDBJ databases">
        <authorList>
            <person name="Varghese N."/>
            <person name="Submissions S."/>
        </authorList>
    </citation>
    <scope>NUCLEOTIDE SEQUENCE [LARGE SCALE GENOMIC DNA]</scope>
    <source>
        <strain evidence="6 7">DSM 18839</strain>
    </source>
</reference>
<evidence type="ECO:0000256" key="3">
    <source>
        <dbReference type="ARBA" id="ARBA00022691"/>
    </source>
</evidence>
<keyword evidence="4" id="KW-0472">Membrane</keyword>
<keyword evidence="4" id="KW-1133">Transmembrane helix</keyword>
<dbReference type="AlphaFoldDB" id="A0A8G2BIN4"/>
<evidence type="ECO:0000313" key="6">
    <source>
        <dbReference type="EMBL" id="SDF46010.1"/>
    </source>
</evidence>
<dbReference type="GO" id="GO:0016279">
    <property type="term" value="F:protein-lysine N-methyltransferase activity"/>
    <property type="evidence" value="ECO:0007669"/>
    <property type="project" value="InterPro"/>
</dbReference>
<dbReference type="InterPro" id="IPR026170">
    <property type="entry name" value="FAM173A/B"/>
</dbReference>
<proteinExistence type="predicted"/>
<evidence type="ECO:0000256" key="2">
    <source>
        <dbReference type="ARBA" id="ARBA00022679"/>
    </source>
</evidence>
<protein>
    <submittedName>
        <fullName evidence="6">Methyltransferase small domain-containing protein</fullName>
    </submittedName>
</protein>
<keyword evidence="7" id="KW-1185">Reference proteome</keyword>
<keyword evidence="2 6" id="KW-0808">Transferase</keyword>
<dbReference type="RefSeq" id="WP_093149198.1">
    <property type="nucleotide sequence ID" value="NZ_FNBW01000003.1"/>
</dbReference>
<feature type="domain" description="Methyltransferase small" evidence="5">
    <location>
        <begin position="65"/>
        <end position="109"/>
    </location>
</feature>
<dbReference type="EMBL" id="FNBW01000003">
    <property type="protein sequence ID" value="SDF46010.1"/>
    <property type="molecule type" value="Genomic_DNA"/>
</dbReference>
<evidence type="ECO:0000313" key="7">
    <source>
        <dbReference type="Proteomes" id="UP000198615"/>
    </source>
</evidence>
<dbReference type="Proteomes" id="UP000198615">
    <property type="component" value="Unassembled WGS sequence"/>
</dbReference>
<organism evidence="6 7">
    <name type="scientific">Thalassobaculum litoreum DSM 18839</name>
    <dbReference type="NCBI Taxonomy" id="1123362"/>
    <lineage>
        <taxon>Bacteria</taxon>
        <taxon>Pseudomonadati</taxon>
        <taxon>Pseudomonadota</taxon>
        <taxon>Alphaproteobacteria</taxon>
        <taxon>Rhodospirillales</taxon>
        <taxon>Thalassobaculaceae</taxon>
        <taxon>Thalassobaculum</taxon>
    </lineage>
</organism>
<keyword evidence="1 6" id="KW-0489">Methyltransferase</keyword>
<dbReference type="InterPro" id="IPR007848">
    <property type="entry name" value="Small_mtfrase_dom"/>
</dbReference>
<comment type="caution">
    <text evidence="6">The sequence shown here is derived from an EMBL/GenBank/DDBJ whole genome shotgun (WGS) entry which is preliminary data.</text>
</comment>
<dbReference type="CDD" id="cd02440">
    <property type="entry name" value="AdoMet_MTases"/>
    <property type="match status" value="1"/>
</dbReference>
<evidence type="ECO:0000259" key="5">
    <source>
        <dbReference type="Pfam" id="PF05175"/>
    </source>
</evidence>
<keyword evidence="4" id="KW-0812">Transmembrane</keyword>
<dbReference type="InterPro" id="IPR029063">
    <property type="entry name" value="SAM-dependent_MTases_sf"/>
</dbReference>
<dbReference type="SUPFAM" id="SSF53335">
    <property type="entry name" value="S-adenosyl-L-methionine-dependent methyltransferases"/>
    <property type="match status" value="1"/>
</dbReference>
<accession>A0A8G2BIN4</accession>
<name>A0A8G2BIN4_9PROT</name>
<keyword evidence="3" id="KW-0949">S-adenosyl-L-methionine</keyword>
<dbReference type="PANTHER" id="PTHR13610">
    <property type="entry name" value="METHYLTRANSFERASE DOMAIN-CONTAINING PROTEIN"/>
    <property type="match status" value="1"/>
</dbReference>